<feature type="compositionally biased region" description="Polar residues" evidence="3">
    <location>
        <begin position="469"/>
        <end position="487"/>
    </location>
</feature>
<dbReference type="AlphaFoldDB" id="A0A814CWI9"/>
<evidence type="ECO:0000313" key="4">
    <source>
        <dbReference type="EMBL" id="CAF0947733.1"/>
    </source>
</evidence>
<feature type="compositionally biased region" description="Basic and acidic residues" evidence="3">
    <location>
        <begin position="428"/>
        <end position="468"/>
    </location>
</feature>
<dbReference type="PANTHER" id="PTHR21531">
    <property type="entry name" value="LOW-TEMPERATURE VIABILITY PROTEIN LTV1-RELATED"/>
    <property type="match status" value="1"/>
</dbReference>
<feature type="compositionally biased region" description="Acidic residues" evidence="3">
    <location>
        <begin position="327"/>
        <end position="343"/>
    </location>
</feature>
<reference evidence="4" key="1">
    <citation type="submission" date="2021-02" db="EMBL/GenBank/DDBJ databases">
        <authorList>
            <person name="Nowell W R."/>
        </authorList>
    </citation>
    <scope>NUCLEOTIDE SEQUENCE</scope>
    <source>
        <strain evidence="4">Ploen Becks lab</strain>
    </source>
</reference>
<evidence type="ECO:0000256" key="1">
    <source>
        <dbReference type="ARBA" id="ARBA00009078"/>
    </source>
</evidence>
<comment type="similarity">
    <text evidence="1">Belongs to the LTV1 family.</text>
</comment>
<feature type="compositionally biased region" description="Acidic residues" evidence="3">
    <location>
        <begin position="199"/>
        <end position="228"/>
    </location>
</feature>
<feature type="region of interest" description="Disordered" evidence="3">
    <location>
        <begin position="195"/>
        <end position="231"/>
    </location>
</feature>
<dbReference type="OrthoDB" id="5852896at2759"/>
<dbReference type="EMBL" id="CAJNOC010002712">
    <property type="protein sequence ID" value="CAF0947733.1"/>
    <property type="molecule type" value="Genomic_DNA"/>
</dbReference>
<dbReference type="InterPro" id="IPR007307">
    <property type="entry name" value="Ltv1"/>
</dbReference>
<comment type="caution">
    <text evidence="4">The sequence shown here is derived from an EMBL/GenBank/DDBJ whole genome shotgun (WGS) entry which is preliminary data.</text>
</comment>
<feature type="region of interest" description="Disordered" evidence="3">
    <location>
        <begin position="327"/>
        <end position="348"/>
    </location>
</feature>
<accession>A0A814CWI9</accession>
<dbReference type="GO" id="GO:0000056">
    <property type="term" value="P:ribosomal small subunit export from nucleus"/>
    <property type="evidence" value="ECO:0007669"/>
    <property type="project" value="TreeGrafter"/>
</dbReference>
<dbReference type="GO" id="GO:0030688">
    <property type="term" value="C:preribosome, small subunit precursor"/>
    <property type="evidence" value="ECO:0007669"/>
    <property type="project" value="TreeGrafter"/>
</dbReference>
<evidence type="ECO:0000313" key="5">
    <source>
        <dbReference type="Proteomes" id="UP000663879"/>
    </source>
</evidence>
<evidence type="ECO:0000256" key="3">
    <source>
        <dbReference type="SAM" id="MobiDB-lite"/>
    </source>
</evidence>
<dbReference type="Proteomes" id="UP000663879">
    <property type="component" value="Unassembled WGS sequence"/>
</dbReference>
<dbReference type="GO" id="GO:0042274">
    <property type="term" value="P:ribosomal small subunit biogenesis"/>
    <property type="evidence" value="ECO:0007669"/>
    <property type="project" value="InterPro"/>
</dbReference>
<protein>
    <recommendedName>
        <fullName evidence="2">Protein LTV1 homolog</fullName>
    </recommendedName>
</protein>
<dbReference type="Pfam" id="PF04180">
    <property type="entry name" value="LTV"/>
    <property type="match status" value="2"/>
</dbReference>
<gene>
    <name evidence="4" type="ORF">OXX778_LOCUS13778</name>
</gene>
<proteinExistence type="inferred from homology"/>
<feature type="region of interest" description="Disordered" evidence="3">
    <location>
        <begin position="426"/>
        <end position="487"/>
    </location>
</feature>
<dbReference type="GO" id="GO:0005829">
    <property type="term" value="C:cytosol"/>
    <property type="evidence" value="ECO:0007669"/>
    <property type="project" value="TreeGrafter"/>
</dbReference>
<organism evidence="4 5">
    <name type="scientific">Brachionus calyciflorus</name>
    <dbReference type="NCBI Taxonomy" id="104777"/>
    <lineage>
        <taxon>Eukaryota</taxon>
        <taxon>Metazoa</taxon>
        <taxon>Spiralia</taxon>
        <taxon>Gnathifera</taxon>
        <taxon>Rotifera</taxon>
        <taxon>Eurotatoria</taxon>
        <taxon>Monogononta</taxon>
        <taxon>Pseudotrocha</taxon>
        <taxon>Ploima</taxon>
        <taxon>Brachionidae</taxon>
        <taxon>Brachionus</taxon>
    </lineage>
</organism>
<keyword evidence="5" id="KW-1185">Reference proteome</keyword>
<sequence length="487" mass="56685">MGGKSKPFIKKGEGVKFHLVHRSQKDPLYLDENLGEHVLVPADPDYVNNDLANTLNGMSLKKNNKKTPDDARFSRIEEQHKFGVYYDDDYDYLQHLREVDQIDRAEMEQEKKETIKIGSVLIKTNEYNDDPVPEKPKIQLPSSVFGSKVEEEIGYFNQAAPDHDPKIDWDPEIVKILDEDDVEYSDDIDDDFFLKANADDDNEEEDDDDEEEEDEDVEYDSDDLYEESESVKDFETKSRFSNYSMTSSVIRRNAGLSQLDEQFEKFFAQYDEDQIGALDTEDIDGFRMNDQVLESALEDFKKYIEKNKYQPEKSSIKPNLGVLMEENSDAETVEESGEEDSQDENNNYDTVHYYKKKEKEERFDCESIISTYSTLYNHPSVISEKSDKIQLSKKSGLPLGVFTEKAKTQKEMDRIDHRITRILPEIQPRSKDETKEEKKARKQAVKEHRRERRVEKKINKLAFKDEQKSQASQIKAAMDNSNIVKLP</sequence>
<dbReference type="PANTHER" id="PTHR21531:SF0">
    <property type="entry name" value="PROTEIN LTV1 HOMOLOG"/>
    <property type="match status" value="1"/>
</dbReference>
<dbReference type="GO" id="GO:0005634">
    <property type="term" value="C:nucleus"/>
    <property type="evidence" value="ECO:0007669"/>
    <property type="project" value="TreeGrafter"/>
</dbReference>
<name>A0A814CWI9_9BILA</name>
<evidence type="ECO:0000256" key="2">
    <source>
        <dbReference type="ARBA" id="ARBA00021561"/>
    </source>
</evidence>